<evidence type="ECO:0000256" key="1">
    <source>
        <dbReference type="SAM" id="Phobius"/>
    </source>
</evidence>
<organism evidence="2 3">
    <name type="scientific">Cupriavidus malaysiensis</name>
    <dbReference type="NCBI Taxonomy" id="367825"/>
    <lineage>
        <taxon>Bacteria</taxon>
        <taxon>Pseudomonadati</taxon>
        <taxon>Pseudomonadota</taxon>
        <taxon>Betaproteobacteria</taxon>
        <taxon>Burkholderiales</taxon>
        <taxon>Burkholderiaceae</taxon>
        <taxon>Cupriavidus</taxon>
    </lineage>
</organism>
<sequence>MNQADMTVEAAKVMPATPVPIMTFMGYGVADWASAVTLGYVLLLAAHFLWVKIGRPWWRARRER</sequence>
<name>A0ABM7DMN5_9BURK</name>
<reference evidence="2 3" key="1">
    <citation type="submission" date="2016-10" db="EMBL/GenBank/DDBJ databases">
        <title>Complete genome sequences of three Cupriavidus strains isolated from various Malaysian environments.</title>
        <authorList>
            <person name="Abdullah A.A.-A."/>
            <person name="Shafie N.A.H."/>
            <person name="Lau N.S."/>
        </authorList>
    </citation>
    <scope>NUCLEOTIDE SEQUENCE [LARGE SCALE GENOMIC DNA]</scope>
    <source>
        <strain evidence="2 3">USMAA1020</strain>
    </source>
</reference>
<dbReference type="RefSeq" id="WP_071072831.1">
    <property type="nucleotide sequence ID" value="NZ_CP017755.1"/>
</dbReference>
<keyword evidence="1" id="KW-0472">Membrane</keyword>
<keyword evidence="1" id="KW-1133">Transmembrane helix</keyword>
<dbReference type="Proteomes" id="UP000177515">
    <property type="component" value="Chromosome 2"/>
</dbReference>
<protein>
    <submittedName>
        <fullName evidence="2">Uncharacterized protein</fullName>
    </submittedName>
</protein>
<feature type="transmembrane region" description="Helical" evidence="1">
    <location>
        <begin position="32"/>
        <end position="51"/>
    </location>
</feature>
<keyword evidence="1" id="KW-0812">Transmembrane</keyword>
<keyword evidence="3" id="KW-1185">Reference proteome</keyword>
<gene>
    <name evidence="2" type="ORF">BKK80_32720</name>
</gene>
<evidence type="ECO:0000313" key="3">
    <source>
        <dbReference type="Proteomes" id="UP000177515"/>
    </source>
</evidence>
<evidence type="ECO:0000313" key="2">
    <source>
        <dbReference type="EMBL" id="AOZ10353.1"/>
    </source>
</evidence>
<dbReference type="EMBL" id="CP017755">
    <property type="protein sequence ID" value="AOZ10353.1"/>
    <property type="molecule type" value="Genomic_DNA"/>
</dbReference>
<accession>A0ABM7DMN5</accession>
<proteinExistence type="predicted"/>